<dbReference type="EMBL" id="CP032364">
    <property type="protein sequence ID" value="AYB00761.1"/>
    <property type="molecule type" value="Genomic_DNA"/>
</dbReference>
<dbReference type="PANTHER" id="PTHR47506:SF3">
    <property type="entry name" value="HTH-TYPE TRANSCRIPTIONAL REGULATOR LMRA"/>
    <property type="match status" value="1"/>
</dbReference>
<name>A0A385Q323_9FIRM</name>
<evidence type="ECO:0000313" key="5">
    <source>
        <dbReference type="Proteomes" id="UP000265562"/>
    </source>
</evidence>
<dbReference type="PANTHER" id="PTHR47506">
    <property type="entry name" value="TRANSCRIPTIONAL REGULATORY PROTEIN"/>
    <property type="match status" value="1"/>
</dbReference>
<dbReference type="InterPro" id="IPR001647">
    <property type="entry name" value="HTH_TetR"/>
</dbReference>
<dbReference type="AlphaFoldDB" id="A0A385Q323"/>
<evidence type="ECO:0000256" key="2">
    <source>
        <dbReference type="ARBA" id="ARBA00023125"/>
    </source>
</evidence>
<dbReference type="KEGG" id="lua:D4A81_13045"/>
<dbReference type="RefSeq" id="WP_111525876.1">
    <property type="nucleotide sequence ID" value="NZ_CP032364.1"/>
</dbReference>
<accession>A0A385Q323</accession>
<keyword evidence="1" id="KW-0805">Transcription regulation</keyword>
<dbReference type="SUPFAM" id="SSF46689">
    <property type="entry name" value="Homeodomain-like"/>
    <property type="match status" value="1"/>
</dbReference>
<dbReference type="PROSITE" id="PS50977">
    <property type="entry name" value="HTH_TETR_2"/>
    <property type="match status" value="1"/>
</dbReference>
<dbReference type="PRINTS" id="PR00455">
    <property type="entry name" value="HTHTETR"/>
</dbReference>
<keyword evidence="2" id="KW-0238">DNA-binding</keyword>
<keyword evidence="3" id="KW-0804">Transcription</keyword>
<organism evidence="4 5">
    <name type="scientific">Lachnoanaerobaculum umeaense</name>
    <dbReference type="NCBI Taxonomy" id="617123"/>
    <lineage>
        <taxon>Bacteria</taxon>
        <taxon>Bacillati</taxon>
        <taxon>Bacillota</taxon>
        <taxon>Clostridia</taxon>
        <taxon>Lachnospirales</taxon>
        <taxon>Lachnospiraceae</taxon>
        <taxon>Lachnoanaerobaculum</taxon>
    </lineage>
</organism>
<protein>
    <submittedName>
        <fullName evidence="4">TetR/AcrR family transcriptional regulator</fullName>
    </submittedName>
</protein>
<reference evidence="4 5" key="1">
    <citation type="submission" date="2018-09" db="EMBL/GenBank/DDBJ databases">
        <title>Genome sequencing of Lachnoanaerobaculum umeaense DSM 23576.</title>
        <authorList>
            <person name="Kook J.-K."/>
            <person name="Park S.-N."/>
            <person name="Lim Y.K."/>
        </authorList>
    </citation>
    <scope>NUCLEOTIDE SEQUENCE [LARGE SCALE GENOMIC DNA]</scope>
    <source>
        <strain evidence="5">DSM 23576 \ CCUG 58757</strain>
    </source>
</reference>
<proteinExistence type="predicted"/>
<keyword evidence="5" id="KW-1185">Reference proteome</keyword>
<dbReference type="InterPro" id="IPR009057">
    <property type="entry name" value="Homeodomain-like_sf"/>
</dbReference>
<evidence type="ECO:0000313" key="4">
    <source>
        <dbReference type="EMBL" id="AYB00761.1"/>
    </source>
</evidence>
<sequence>MGKAFSEEEKENIKEAIMETALELFHDNGTKSLSISVLTKRVGIAQGSFYNFWKDKDSLIIDLAAYRSGQKLKALEENFSSSLDDPIGFLTEVIYKYSLDLMIKIKTQPIYDEAFKILKVKKTDEVNQIEWLYGEFLKKLVSYWRENKAIKSADEKGLSNAFIGSFLFCLEHHLFDEKYFEDVLETYISGIVKKYIKL</sequence>
<dbReference type="Proteomes" id="UP000265562">
    <property type="component" value="Chromosome"/>
</dbReference>
<evidence type="ECO:0000256" key="1">
    <source>
        <dbReference type="ARBA" id="ARBA00023015"/>
    </source>
</evidence>
<dbReference type="GO" id="GO:0003677">
    <property type="term" value="F:DNA binding"/>
    <property type="evidence" value="ECO:0007669"/>
    <property type="project" value="UniProtKB-UniRule"/>
</dbReference>
<gene>
    <name evidence="4" type="ORF">D4A81_13045</name>
</gene>
<dbReference type="Pfam" id="PF00440">
    <property type="entry name" value="TetR_N"/>
    <property type="match status" value="1"/>
</dbReference>
<evidence type="ECO:0000256" key="3">
    <source>
        <dbReference type="ARBA" id="ARBA00023163"/>
    </source>
</evidence>
<dbReference type="OrthoDB" id="9812484at2"/>
<dbReference type="Gene3D" id="1.10.357.10">
    <property type="entry name" value="Tetracycline Repressor, domain 2"/>
    <property type="match status" value="1"/>
</dbReference>